<sequence>MLTSYRVFSEHLNERKYSNRRRKNACYRLQWSLLRSLRPPTPSGGIDASFASCSQGGGGTGDGAVY</sequence>
<comment type="caution">
    <text evidence="1">The sequence shown here is derived from an EMBL/GenBank/DDBJ whole genome shotgun (WGS) entry which is preliminary data.</text>
</comment>
<reference evidence="1 2" key="1">
    <citation type="submission" date="2020-02" db="EMBL/GenBank/DDBJ databases">
        <authorList>
            <person name="Ma Q."/>
            <person name="Huang Y."/>
            <person name="Song X."/>
            <person name="Pei D."/>
        </authorList>
    </citation>
    <scope>NUCLEOTIDE SEQUENCE [LARGE SCALE GENOMIC DNA]</scope>
    <source>
        <strain evidence="1">Sxm20200214</strain>
        <tissue evidence="1">Leaf</tissue>
    </source>
</reference>
<accession>A0A8X7PYE5</accession>
<proteinExistence type="predicted"/>
<protein>
    <submittedName>
        <fullName evidence="1">Uncharacterized protein</fullName>
    </submittedName>
</protein>
<gene>
    <name evidence="1" type="ORF">Bca52824_077138</name>
</gene>
<dbReference type="EMBL" id="JAAMPC010000015">
    <property type="protein sequence ID" value="KAG2257844.1"/>
    <property type="molecule type" value="Genomic_DNA"/>
</dbReference>
<keyword evidence="2" id="KW-1185">Reference proteome</keyword>
<dbReference type="AlphaFoldDB" id="A0A8X7PYE5"/>
<organism evidence="1 2">
    <name type="scientific">Brassica carinata</name>
    <name type="common">Ethiopian mustard</name>
    <name type="synonym">Abyssinian cabbage</name>
    <dbReference type="NCBI Taxonomy" id="52824"/>
    <lineage>
        <taxon>Eukaryota</taxon>
        <taxon>Viridiplantae</taxon>
        <taxon>Streptophyta</taxon>
        <taxon>Embryophyta</taxon>
        <taxon>Tracheophyta</taxon>
        <taxon>Spermatophyta</taxon>
        <taxon>Magnoliopsida</taxon>
        <taxon>eudicotyledons</taxon>
        <taxon>Gunneridae</taxon>
        <taxon>Pentapetalae</taxon>
        <taxon>rosids</taxon>
        <taxon>malvids</taxon>
        <taxon>Brassicales</taxon>
        <taxon>Brassicaceae</taxon>
        <taxon>Brassiceae</taxon>
        <taxon>Brassica</taxon>
    </lineage>
</organism>
<evidence type="ECO:0000313" key="1">
    <source>
        <dbReference type="EMBL" id="KAG2257844.1"/>
    </source>
</evidence>
<evidence type="ECO:0000313" key="2">
    <source>
        <dbReference type="Proteomes" id="UP000886595"/>
    </source>
</evidence>
<name>A0A8X7PYE5_BRACI</name>
<dbReference type="Proteomes" id="UP000886595">
    <property type="component" value="Unassembled WGS sequence"/>
</dbReference>